<keyword evidence="8" id="KW-1185">Reference proteome</keyword>
<dbReference type="OrthoDB" id="9786288at2"/>
<organism evidence="7 8">
    <name type="scientific">Streptacidiphilus pinicola</name>
    <dbReference type="NCBI Taxonomy" id="2219663"/>
    <lineage>
        <taxon>Bacteria</taxon>
        <taxon>Bacillati</taxon>
        <taxon>Actinomycetota</taxon>
        <taxon>Actinomycetes</taxon>
        <taxon>Kitasatosporales</taxon>
        <taxon>Streptomycetaceae</taxon>
        <taxon>Streptacidiphilus</taxon>
    </lineage>
</organism>
<keyword evidence="3" id="KW-0012">Acyltransferase</keyword>
<feature type="domain" description="Chalcone/stilbene synthase C-terminal" evidence="6">
    <location>
        <begin position="218"/>
        <end position="357"/>
    </location>
</feature>
<dbReference type="PANTHER" id="PTHR11877">
    <property type="entry name" value="HYDROXYMETHYLGLUTARYL-COA SYNTHASE"/>
    <property type="match status" value="1"/>
</dbReference>
<comment type="similarity">
    <text evidence="1">Belongs to the thiolase-like superfamily. Chalcone/stilbene synthases family.</text>
</comment>
<evidence type="ECO:0000256" key="4">
    <source>
        <dbReference type="PIRSR" id="PIRSR000451-1"/>
    </source>
</evidence>
<dbReference type="PANTHER" id="PTHR11877:SF99">
    <property type="entry name" value="1,3,6,8-TETRAHYDROXYNAPHTHALENE SYNTHASE"/>
    <property type="match status" value="1"/>
</dbReference>
<name>A0A2X0KKT7_9ACTN</name>
<keyword evidence="2" id="KW-0808">Transferase</keyword>
<sequence length="358" mass="37524">MTRIIAVHGVLPPRRYAQQEITRAVAATCRLPRDDRRLLERVHASAGVNSRHLIVPLEDCARMEGFGARNDAYLRGALDLGYEAVKGALDRAGVAPDEVDLVVSSSVTGIAAPSMEARLAAGLGLRPDVKRLPLFGLGCAGGAAGLARLHDYLIGHPDHTAVLLSVELCSLTLQQADASLQNLVAGALFGDGAAAVVAVGARRAAGGHAGTTAGEGPEVVAARSHLFPGTENLLGWTIRDTGFHIMLGADLPDLVRRHLGDTVQRFLADHDVKTEDVTAWVCHPGGPKVLDAVRDALGLPARALESSWRSLAAVGNLSSASVLHILRDTLDGHPPPGSPGLLLAMGPGFAVELVLLRW</sequence>
<accession>A0A2X0KKT7</accession>
<feature type="domain" description="Chalcone/stilbene synthase N-terminal" evidence="5">
    <location>
        <begin position="67"/>
        <end position="200"/>
    </location>
</feature>
<reference evidence="7 8" key="1">
    <citation type="submission" date="2018-06" db="EMBL/GenBank/DDBJ databases">
        <title>Streptacidiphilus pinicola sp. nov., isolated from pine grove soil.</title>
        <authorList>
            <person name="Roh S.G."/>
            <person name="Park S."/>
            <person name="Kim M.-K."/>
            <person name="Yun B.-R."/>
            <person name="Park J."/>
            <person name="Kim M.J."/>
            <person name="Kim Y.S."/>
            <person name="Kim S.B."/>
        </authorList>
    </citation>
    <scope>NUCLEOTIDE SEQUENCE [LARGE SCALE GENOMIC DNA]</scope>
    <source>
        <strain evidence="7 8">MMS16-CNU450</strain>
    </source>
</reference>
<dbReference type="RefSeq" id="WP_111498903.1">
    <property type="nucleotide sequence ID" value="NZ_QKYN01000008.1"/>
</dbReference>
<comment type="caution">
    <text evidence="7">The sequence shown here is derived from an EMBL/GenBank/DDBJ whole genome shotgun (WGS) entry which is preliminary data.</text>
</comment>
<dbReference type="InterPro" id="IPR011141">
    <property type="entry name" value="Polyketide_synthase_type-III"/>
</dbReference>
<dbReference type="PIRSF" id="PIRSF000451">
    <property type="entry name" value="PKS_III"/>
    <property type="match status" value="1"/>
</dbReference>
<evidence type="ECO:0000313" key="8">
    <source>
        <dbReference type="Proteomes" id="UP000248889"/>
    </source>
</evidence>
<dbReference type="SUPFAM" id="SSF53901">
    <property type="entry name" value="Thiolase-like"/>
    <property type="match status" value="1"/>
</dbReference>
<evidence type="ECO:0000259" key="5">
    <source>
        <dbReference type="Pfam" id="PF00195"/>
    </source>
</evidence>
<gene>
    <name evidence="7" type="ORF">DN069_01800</name>
</gene>
<evidence type="ECO:0000256" key="3">
    <source>
        <dbReference type="ARBA" id="ARBA00023315"/>
    </source>
</evidence>
<dbReference type="Pfam" id="PF02797">
    <property type="entry name" value="Chal_sti_synt_C"/>
    <property type="match status" value="1"/>
</dbReference>
<dbReference type="GO" id="GO:0016747">
    <property type="term" value="F:acyltransferase activity, transferring groups other than amino-acyl groups"/>
    <property type="evidence" value="ECO:0007669"/>
    <property type="project" value="InterPro"/>
</dbReference>
<dbReference type="Pfam" id="PF00195">
    <property type="entry name" value="Chal_sti_synt_N"/>
    <property type="match status" value="1"/>
</dbReference>
<dbReference type="GO" id="GO:0030639">
    <property type="term" value="P:polyketide biosynthetic process"/>
    <property type="evidence" value="ECO:0007669"/>
    <property type="project" value="TreeGrafter"/>
</dbReference>
<evidence type="ECO:0000256" key="1">
    <source>
        <dbReference type="ARBA" id="ARBA00005531"/>
    </source>
</evidence>
<feature type="active site" description="Acyl-thioester intermediate" evidence="4">
    <location>
        <position position="139"/>
    </location>
</feature>
<evidence type="ECO:0000256" key="2">
    <source>
        <dbReference type="ARBA" id="ARBA00022679"/>
    </source>
</evidence>
<dbReference type="EMBL" id="QKYN01000008">
    <property type="protein sequence ID" value="RAG87290.1"/>
    <property type="molecule type" value="Genomic_DNA"/>
</dbReference>
<dbReference type="InterPro" id="IPR012328">
    <property type="entry name" value="Chalcone/stilbene_synt_C"/>
</dbReference>
<evidence type="ECO:0000313" key="7">
    <source>
        <dbReference type="EMBL" id="RAG87290.1"/>
    </source>
</evidence>
<dbReference type="Gene3D" id="3.40.47.10">
    <property type="match status" value="2"/>
</dbReference>
<dbReference type="AlphaFoldDB" id="A0A2X0KKT7"/>
<dbReference type="Proteomes" id="UP000248889">
    <property type="component" value="Unassembled WGS sequence"/>
</dbReference>
<proteinExistence type="inferred from homology"/>
<dbReference type="InterPro" id="IPR018088">
    <property type="entry name" value="Chalcone/stilbene_synthase_AS"/>
</dbReference>
<protein>
    <submittedName>
        <fullName evidence="7">Type III polyketide synthase</fullName>
    </submittedName>
</protein>
<evidence type="ECO:0000259" key="6">
    <source>
        <dbReference type="Pfam" id="PF02797"/>
    </source>
</evidence>
<dbReference type="InterPro" id="IPR016039">
    <property type="entry name" value="Thiolase-like"/>
</dbReference>
<dbReference type="CDD" id="cd00831">
    <property type="entry name" value="CHS_like"/>
    <property type="match status" value="1"/>
</dbReference>
<dbReference type="PROSITE" id="PS00441">
    <property type="entry name" value="CHALCONE_SYNTH"/>
    <property type="match status" value="1"/>
</dbReference>
<dbReference type="InterPro" id="IPR001099">
    <property type="entry name" value="Chalcone/stilbene_synt_N"/>
</dbReference>